<dbReference type="AlphaFoldDB" id="A0A5S9M219"/>
<accession>A0A5S9M219</accession>
<evidence type="ECO:0000313" key="1">
    <source>
        <dbReference type="EMBL" id="BBP87031.1"/>
    </source>
</evidence>
<proteinExistence type="predicted"/>
<evidence type="ECO:0000313" key="2">
    <source>
        <dbReference type="Proteomes" id="UP000464658"/>
    </source>
</evidence>
<name>A0A5S9M219_BACIA</name>
<gene>
    <name evidence="1" type="ORF">BsIDN1_06490</name>
</gene>
<sequence length="61" mass="7092">MGNRIIDLYHDMLQGVDISPVEEISFVDHIMSEQTYESSKRFQKDQAFGMSNLLIFQTSHL</sequence>
<dbReference type="Proteomes" id="UP000464658">
    <property type="component" value="Chromosome"/>
</dbReference>
<organism evidence="1 2">
    <name type="scientific">Bacillus safensis</name>
    <dbReference type="NCBI Taxonomy" id="561879"/>
    <lineage>
        <taxon>Bacteria</taxon>
        <taxon>Bacillati</taxon>
        <taxon>Bacillota</taxon>
        <taxon>Bacilli</taxon>
        <taxon>Bacillales</taxon>
        <taxon>Bacillaceae</taxon>
        <taxon>Bacillus</taxon>
    </lineage>
</organism>
<protein>
    <submittedName>
        <fullName evidence="1">Uncharacterized protein</fullName>
    </submittedName>
</protein>
<dbReference type="EMBL" id="AP021906">
    <property type="protein sequence ID" value="BBP87031.1"/>
    <property type="molecule type" value="Genomic_DNA"/>
</dbReference>
<reference evidence="1 2" key="1">
    <citation type="submission" date="2019-12" db="EMBL/GenBank/DDBJ databases">
        <title>Full genome sequence of a Bacillus safensis strain isolated from commercially available natto in Indonesia.</title>
        <authorList>
            <person name="Yoshida M."/>
            <person name="Uomi M."/>
            <person name="Waturangi D."/>
            <person name="Ekaputri J.J."/>
            <person name="Setiamarga D.H.E."/>
        </authorList>
    </citation>
    <scope>NUCLEOTIDE SEQUENCE [LARGE SCALE GENOMIC DNA]</scope>
    <source>
        <strain evidence="1 2">IDN1</strain>
    </source>
</reference>